<protein>
    <submittedName>
        <fullName evidence="2">Uncharacterized protein</fullName>
    </submittedName>
</protein>
<organism evidence="2 3">
    <name type="scientific">Iphiclides podalirius</name>
    <name type="common">scarce swallowtail</name>
    <dbReference type="NCBI Taxonomy" id="110791"/>
    <lineage>
        <taxon>Eukaryota</taxon>
        <taxon>Metazoa</taxon>
        <taxon>Ecdysozoa</taxon>
        <taxon>Arthropoda</taxon>
        <taxon>Hexapoda</taxon>
        <taxon>Insecta</taxon>
        <taxon>Pterygota</taxon>
        <taxon>Neoptera</taxon>
        <taxon>Endopterygota</taxon>
        <taxon>Lepidoptera</taxon>
        <taxon>Glossata</taxon>
        <taxon>Ditrysia</taxon>
        <taxon>Papilionoidea</taxon>
        <taxon>Papilionidae</taxon>
        <taxon>Papilioninae</taxon>
        <taxon>Iphiclides</taxon>
    </lineage>
</organism>
<evidence type="ECO:0000256" key="1">
    <source>
        <dbReference type="SAM" id="MobiDB-lite"/>
    </source>
</evidence>
<dbReference type="Proteomes" id="UP000837857">
    <property type="component" value="Chromosome 2"/>
</dbReference>
<feature type="region of interest" description="Disordered" evidence="1">
    <location>
        <begin position="30"/>
        <end position="62"/>
    </location>
</feature>
<evidence type="ECO:0000313" key="3">
    <source>
        <dbReference type="Proteomes" id="UP000837857"/>
    </source>
</evidence>
<name>A0ABN8IBN9_9NEOP</name>
<gene>
    <name evidence="2" type="ORF">IPOD504_LOCUS7245</name>
</gene>
<sequence length="119" mass="13671">MDASGYPPYPPYSKETAPPSVAETIIAGRDLRSKFKCSPQKSVRPPPRPAKPKGPKATDVPMPKRAFKAHSRCLRRHGAVLTDRLEWMAKPRRRNVIYLWREYANILPPETVCYECLFY</sequence>
<feature type="non-terminal residue" evidence="2">
    <location>
        <position position="119"/>
    </location>
</feature>
<dbReference type="EMBL" id="OW152814">
    <property type="protein sequence ID" value="CAH2050117.1"/>
    <property type="molecule type" value="Genomic_DNA"/>
</dbReference>
<evidence type="ECO:0000313" key="2">
    <source>
        <dbReference type="EMBL" id="CAH2050117.1"/>
    </source>
</evidence>
<keyword evidence="3" id="KW-1185">Reference proteome</keyword>
<proteinExistence type="predicted"/>
<reference evidence="2" key="1">
    <citation type="submission" date="2022-03" db="EMBL/GenBank/DDBJ databases">
        <authorList>
            <person name="Martin H S."/>
        </authorList>
    </citation>
    <scope>NUCLEOTIDE SEQUENCE</scope>
</reference>
<feature type="region of interest" description="Disordered" evidence="1">
    <location>
        <begin position="1"/>
        <end position="20"/>
    </location>
</feature>
<accession>A0ABN8IBN9</accession>